<keyword evidence="2" id="KW-0812">Transmembrane</keyword>
<feature type="transmembrane region" description="Helical" evidence="2">
    <location>
        <begin position="115"/>
        <end position="134"/>
    </location>
</feature>
<sequence length="189" mass="19724">MRHLATFVAAVVLGPATWVLVALGQGRSLTVFDTAPNADLPSAGDPLAAFVFIAVAGMLLGVVGTLRLSPLGATLIGLGYLGSAVAAVFAPGRVINLLDHTLRIGGYDANLATPVRTGSAALLGSLLVVAVVSAKRWRQWPEAPADETPKPEDTPIPLGDLQRDTELVGAAGLTAQDRPQWETSWQSRR</sequence>
<evidence type="ECO:0000256" key="1">
    <source>
        <dbReference type="SAM" id="MobiDB-lite"/>
    </source>
</evidence>
<dbReference type="Proteomes" id="UP000624325">
    <property type="component" value="Unassembled WGS sequence"/>
</dbReference>
<gene>
    <name evidence="3" type="ORF">Air01nite_36730</name>
</gene>
<dbReference type="EMBL" id="BONC01000024">
    <property type="protein sequence ID" value="GIF57578.1"/>
    <property type="molecule type" value="Genomic_DNA"/>
</dbReference>
<evidence type="ECO:0000313" key="4">
    <source>
        <dbReference type="Proteomes" id="UP000624325"/>
    </source>
</evidence>
<keyword evidence="4" id="KW-1185">Reference proteome</keyword>
<feature type="transmembrane region" description="Helical" evidence="2">
    <location>
        <begin position="73"/>
        <end position="95"/>
    </location>
</feature>
<accession>A0ABQ4C465</accession>
<evidence type="ECO:0008006" key="5">
    <source>
        <dbReference type="Google" id="ProtNLM"/>
    </source>
</evidence>
<evidence type="ECO:0000313" key="3">
    <source>
        <dbReference type="EMBL" id="GIF57578.1"/>
    </source>
</evidence>
<keyword evidence="2" id="KW-0472">Membrane</keyword>
<protein>
    <recommendedName>
        <fullName evidence="5">Membrane protein (TIGR02234 family)</fullName>
    </recommendedName>
</protein>
<name>A0ABQ4C465_9ACTN</name>
<reference evidence="3 4" key="1">
    <citation type="submission" date="2021-01" db="EMBL/GenBank/DDBJ databases">
        <title>Whole genome shotgun sequence of Asanoa iriomotensis NBRC 100142.</title>
        <authorList>
            <person name="Komaki H."/>
            <person name="Tamura T."/>
        </authorList>
    </citation>
    <scope>NUCLEOTIDE SEQUENCE [LARGE SCALE GENOMIC DNA]</scope>
    <source>
        <strain evidence="3 4">NBRC 100142</strain>
    </source>
</reference>
<comment type="caution">
    <text evidence="3">The sequence shown here is derived from an EMBL/GenBank/DDBJ whole genome shotgun (WGS) entry which is preliminary data.</text>
</comment>
<feature type="transmembrane region" description="Helical" evidence="2">
    <location>
        <begin position="46"/>
        <end position="66"/>
    </location>
</feature>
<keyword evidence="2" id="KW-1133">Transmembrane helix</keyword>
<feature type="region of interest" description="Disordered" evidence="1">
    <location>
        <begin position="141"/>
        <end position="189"/>
    </location>
</feature>
<evidence type="ECO:0000256" key="2">
    <source>
        <dbReference type="SAM" id="Phobius"/>
    </source>
</evidence>
<dbReference type="RefSeq" id="WP_203703830.1">
    <property type="nucleotide sequence ID" value="NZ_BAAALU010000023.1"/>
</dbReference>
<proteinExistence type="predicted"/>
<organism evidence="3 4">
    <name type="scientific">Asanoa iriomotensis</name>
    <dbReference type="NCBI Taxonomy" id="234613"/>
    <lineage>
        <taxon>Bacteria</taxon>
        <taxon>Bacillati</taxon>
        <taxon>Actinomycetota</taxon>
        <taxon>Actinomycetes</taxon>
        <taxon>Micromonosporales</taxon>
        <taxon>Micromonosporaceae</taxon>
        <taxon>Asanoa</taxon>
    </lineage>
</organism>